<accession>A0A9W8GB56</accession>
<evidence type="ECO:0000313" key="2">
    <source>
        <dbReference type="Proteomes" id="UP001151518"/>
    </source>
</evidence>
<gene>
    <name evidence="1" type="ORF">GGI25_002216</name>
</gene>
<dbReference type="EMBL" id="JANBTW010000019">
    <property type="protein sequence ID" value="KAJ2678628.1"/>
    <property type="molecule type" value="Genomic_DNA"/>
</dbReference>
<dbReference type="PANTHER" id="PTHR40129">
    <property type="entry name" value="KETOPANTOATE REDUCTASE N-TERMINAL DOMAIN-CONTAINING PROTEIN"/>
    <property type="match status" value="1"/>
</dbReference>
<sequence length="287" mass="32125">MAISVLILGQGFVGKYLADLLKARKVDYAATTTDGRASTIKWRLPKPEDNTKAGFAALPAATAIVITFPLSGQAEAKQLIDGYLEHQRVKLSNAVLNTRWIYLGSTRPFKQTPSTRYTPPDIAAGGERVEAEEHIIKAGGHVLNLAGLWGSERIPRNWSRFYPDKEKLRKRLADRSLHLIHGADVARAIYAVMTESELPGGRWIVSDRLVHDALQIYIGDERIRKFIQELLVEDDVRHLLGADDIDGIKLGNSAVSLRIDSSHFWKQFNMEPEYPFVVNMSDPYSGF</sequence>
<dbReference type="PANTHER" id="PTHR40129:SF2">
    <property type="entry name" value="KETOPANTOATE REDUCTASE N-TERMINAL DOMAIN-CONTAINING PROTEIN"/>
    <property type="match status" value="1"/>
</dbReference>
<proteinExistence type="predicted"/>
<dbReference type="Proteomes" id="UP001151518">
    <property type="component" value="Unassembled WGS sequence"/>
</dbReference>
<dbReference type="OrthoDB" id="674948at2759"/>
<dbReference type="Gene3D" id="3.40.50.720">
    <property type="entry name" value="NAD(P)-binding Rossmann-like Domain"/>
    <property type="match status" value="1"/>
</dbReference>
<dbReference type="AlphaFoldDB" id="A0A9W8GB56"/>
<name>A0A9W8GB56_9FUNG</name>
<protein>
    <submittedName>
        <fullName evidence="1">Uncharacterized protein</fullName>
    </submittedName>
</protein>
<reference evidence="1" key="1">
    <citation type="submission" date="2022-07" db="EMBL/GenBank/DDBJ databases">
        <title>Phylogenomic reconstructions and comparative analyses of Kickxellomycotina fungi.</title>
        <authorList>
            <person name="Reynolds N.K."/>
            <person name="Stajich J.E."/>
            <person name="Barry K."/>
            <person name="Grigoriev I.V."/>
            <person name="Crous P."/>
            <person name="Smith M.E."/>
        </authorList>
    </citation>
    <scope>NUCLEOTIDE SEQUENCE</scope>
    <source>
        <strain evidence="1">NRRL 3115</strain>
    </source>
</reference>
<evidence type="ECO:0000313" key="1">
    <source>
        <dbReference type="EMBL" id="KAJ2678628.1"/>
    </source>
</evidence>
<organism evidence="1 2">
    <name type="scientific">Coemansia spiralis</name>
    <dbReference type="NCBI Taxonomy" id="417178"/>
    <lineage>
        <taxon>Eukaryota</taxon>
        <taxon>Fungi</taxon>
        <taxon>Fungi incertae sedis</taxon>
        <taxon>Zoopagomycota</taxon>
        <taxon>Kickxellomycotina</taxon>
        <taxon>Kickxellomycetes</taxon>
        <taxon>Kickxellales</taxon>
        <taxon>Kickxellaceae</taxon>
        <taxon>Coemansia</taxon>
    </lineage>
</organism>
<comment type="caution">
    <text evidence="1">The sequence shown here is derived from an EMBL/GenBank/DDBJ whole genome shotgun (WGS) entry which is preliminary data.</text>
</comment>